<dbReference type="InterPro" id="IPR029043">
    <property type="entry name" value="GcvT/YgfZ_C"/>
</dbReference>
<proteinExistence type="inferred from homology"/>
<evidence type="ECO:0000256" key="1">
    <source>
        <dbReference type="ARBA" id="ARBA00022490"/>
    </source>
</evidence>
<evidence type="ECO:0000256" key="2">
    <source>
        <dbReference type="ARBA" id="ARBA00022694"/>
    </source>
</evidence>
<dbReference type="InterPro" id="IPR045179">
    <property type="entry name" value="YgfZ/GcvT"/>
</dbReference>
<dbReference type="PANTHER" id="PTHR22602">
    <property type="entry name" value="TRANSFERASE CAF17, MITOCHONDRIAL-RELATED"/>
    <property type="match status" value="1"/>
</dbReference>
<dbReference type="GO" id="GO:0008033">
    <property type="term" value="P:tRNA processing"/>
    <property type="evidence" value="ECO:0007669"/>
    <property type="project" value="UniProtKB-UniRule"/>
</dbReference>
<dbReference type="Gene3D" id="2.40.30.160">
    <property type="match status" value="1"/>
</dbReference>
<dbReference type="Pfam" id="PF21130">
    <property type="entry name" value="YgfZ_barrel"/>
    <property type="match status" value="1"/>
</dbReference>
<dbReference type="Gene3D" id="3.30.70.1630">
    <property type="match status" value="1"/>
</dbReference>
<keyword evidence="2 4" id="KW-0819">tRNA processing</keyword>
<dbReference type="GO" id="GO:0009451">
    <property type="term" value="P:RNA modification"/>
    <property type="evidence" value="ECO:0007669"/>
    <property type="project" value="InterPro"/>
</dbReference>
<dbReference type="NCBIfam" id="TIGR03317">
    <property type="entry name" value="ygfZ_signature"/>
    <property type="match status" value="1"/>
</dbReference>
<dbReference type="InterPro" id="IPR023758">
    <property type="entry name" value="tRNA-modifying_YgfZ"/>
</dbReference>
<keyword evidence="1 4" id="KW-0963">Cytoplasm</keyword>
<dbReference type="Proteomes" id="UP000184774">
    <property type="component" value="Unassembled WGS sequence"/>
</dbReference>
<dbReference type="SUPFAM" id="SSF103025">
    <property type="entry name" value="Folate-binding domain"/>
    <property type="match status" value="1"/>
</dbReference>
<dbReference type="OrthoDB" id="9796287at2"/>
<dbReference type="GO" id="GO:0005542">
    <property type="term" value="F:folic acid binding"/>
    <property type="evidence" value="ECO:0007669"/>
    <property type="project" value="UniProtKB-UniRule"/>
</dbReference>
<dbReference type="AlphaFoldDB" id="A0A1N6M409"/>
<protein>
    <recommendedName>
        <fullName evidence="4">tRNA-modifying protein YgfZ</fullName>
    </recommendedName>
</protein>
<gene>
    <name evidence="6" type="primary">ygfZ</name>
    <name evidence="6" type="ORF">VSP9026_01845</name>
</gene>
<evidence type="ECO:0000259" key="5">
    <source>
        <dbReference type="Pfam" id="PF21130"/>
    </source>
</evidence>
<organism evidence="6 7">
    <name type="scientific">Vibrio spartinae</name>
    <dbReference type="NCBI Taxonomy" id="1918945"/>
    <lineage>
        <taxon>Bacteria</taxon>
        <taxon>Pseudomonadati</taxon>
        <taxon>Pseudomonadota</taxon>
        <taxon>Gammaproteobacteria</taxon>
        <taxon>Vibrionales</taxon>
        <taxon>Vibrionaceae</taxon>
        <taxon>Vibrio</taxon>
    </lineage>
</organism>
<reference evidence="6 7" key="1">
    <citation type="submission" date="2016-12" db="EMBL/GenBank/DDBJ databases">
        <authorList>
            <person name="Song W.-J."/>
            <person name="Kurnit D.M."/>
        </authorList>
    </citation>
    <scope>NUCLEOTIDE SEQUENCE [LARGE SCALE GENOMIC DNA]</scope>
    <source>
        <strain evidence="6 7">CECT 9026</strain>
    </source>
</reference>
<accession>A0A1N6M409</accession>
<dbReference type="Gene3D" id="3.30.70.1400">
    <property type="entry name" value="Aminomethyltransferase beta-barrel domains"/>
    <property type="match status" value="1"/>
</dbReference>
<evidence type="ECO:0000313" key="7">
    <source>
        <dbReference type="Proteomes" id="UP000184774"/>
    </source>
</evidence>
<dbReference type="HAMAP" id="MF_01175">
    <property type="entry name" value="tRNA_modifying_YgfZ"/>
    <property type="match status" value="1"/>
</dbReference>
<keyword evidence="3 4" id="KW-0290">Folate-binding</keyword>
<dbReference type="InterPro" id="IPR017703">
    <property type="entry name" value="YgfZ/GCV_T_CS"/>
</dbReference>
<dbReference type="RefSeq" id="WP_074372709.1">
    <property type="nucleotide sequence ID" value="NZ_AP024907.1"/>
</dbReference>
<sequence length="324" mass="36112">MTQENNFHPFEHTPETPLPNLLLTHLSSWGYIATIGADQKSYLQGQITCDIVSLAKDQSTFGAHCDPKGKVWSVFRIFRHNHGYAMFQPTSAIDAELKALKKYAVFSKIELTQGDDVLLGVMGKDAENYINTLSDTRGDVREIEGGTAVKISAQRWLFIINQPAAQSFIAAFQGEKVTESLWTCFDIEEALPIVTADEQEQHIPQALNLQALGGISFSKGCYTGQEIVARAKYRGTNKRAMCILKGNIDAPLNSEQPLELERSVGENWRSVGRFLAVYPFSDHSAIGLMILPNNLEEDTRFRIVGAPQTEWTIQPLPYSLDDES</sequence>
<dbReference type="GO" id="GO:0005737">
    <property type="term" value="C:cytoplasm"/>
    <property type="evidence" value="ECO:0007669"/>
    <property type="project" value="UniProtKB-SubCell"/>
</dbReference>
<feature type="binding site" evidence="4">
    <location>
        <position position="182"/>
    </location>
    <ligand>
        <name>folate</name>
        <dbReference type="ChEBI" id="CHEBI:62501"/>
    </ligand>
</feature>
<evidence type="ECO:0000256" key="4">
    <source>
        <dbReference type="HAMAP-Rule" id="MF_01175"/>
    </source>
</evidence>
<evidence type="ECO:0000313" key="6">
    <source>
        <dbReference type="EMBL" id="SIO94158.1"/>
    </source>
</evidence>
<comment type="function">
    <text evidence="4">Folate-binding protein involved in regulating the level of ATP-DnaA and in the modification of some tRNAs. It is probably a key factor in regulatory networks that act via tRNA modification, such as initiation of chromosomal replication.</text>
</comment>
<feature type="binding site" evidence="4">
    <location>
        <position position="29"/>
    </location>
    <ligand>
        <name>folate</name>
        <dbReference type="ChEBI" id="CHEBI:62501"/>
    </ligand>
</feature>
<dbReference type="GO" id="GO:0016226">
    <property type="term" value="P:iron-sulfur cluster assembly"/>
    <property type="evidence" value="ECO:0007669"/>
    <property type="project" value="TreeGrafter"/>
</dbReference>
<dbReference type="NCBIfam" id="NF007110">
    <property type="entry name" value="PRK09559.1"/>
    <property type="match status" value="1"/>
</dbReference>
<name>A0A1N6M409_9VIBR</name>
<dbReference type="PANTHER" id="PTHR22602:SF0">
    <property type="entry name" value="TRANSFERASE CAF17, MITOCHONDRIAL-RELATED"/>
    <property type="match status" value="1"/>
</dbReference>
<comment type="subcellular location">
    <subcellularLocation>
        <location evidence="4">Cytoplasm</location>
    </subcellularLocation>
</comment>
<comment type="similarity">
    <text evidence="4">Belongs to the tRNA-modifying YgfZ family.</text>
</comment>
<dbReference type="InterPro" id="IPR048451">
    <property type="entry name" value="YgfZ_barrel"/>
</dbReference>
<dbReference type="SUPFAM" id="SSF101790">
    <property type="entry name" value="Aminomethyltransferase beta-barrel domain"/>
    <property type="match status" value="1"/>
</dbReference>
<feature type="domain" description="tRNA-modifying protein YgfZ-like beta-barrel" evidence="5">
    <location>
        <begin position="237"/>
        <end position="304"/>
    </location>
</feature>
<dbReference type="EMBL" id="FSSB01000011">
    <property type="protein sequence ID" value="SIO94158.1"/>
    <property type="molecule type" value="Genomic_DNA"/>
</dbReference>
<evidence type="ECO:0000256" key="3">
    <source>
        <dbReference type="ARBA" id="ARBA00022954"/>
    </source>
</evidence>